<dbReference type="FunFam" id="3.30.160.60:FF:000759">
    <property type="entry name" value="zinc finger protein 16"/>
    <property type="match status" value="1"/>
</dbReference>
<dbReference type="FunFam" id="3.30.160.60:FF:000240">
    <property type="entry name" value="Zinc finger protein 250"/>
    <property type="match status" value="1"/>
</dbReference>
<feature type="domain" description="C2H2-type" evidence="13">
    <location>
        <begin position="752"/>
        <end position="779"/>
    </location>
</feature>
<dbReference type="PANTHER" id="PTHR24393">
    <property type="entry name" value="ZINC FINGER PROTEIN"/>
    <property type="match status" value="1"/>
</dbReference>
<dbReference type="GO" id="GO:0000978">
    <property type="term" value="F:RNA polymerase II cis-regulatory region sequence-specific DNA binding"/>
    <property type="evidence" value="ECO:0007669"/>
    <property type="project" value="TreeGrafter"/>
</dbReference>
<keyword evidence="8" id="KW-0238">DNA-binding</keyword>
<feature type="compositionally biased region" description="Pro residues" evidence="12">
    <location>
        <begin position="381"/>
        <end position="393"/>
    </location>
</feature>
<dbReference type="FunFam" id="3.30.160.60:FF:000446">
    <property type="entry name" value="Zinc finger protein"/>
    <property type="match status" value="1"/>
</dbReference>
<feature type="compositionally biased region" description="Basic and acidic residues" evidence="12">
    <location>
        <begin position="151"/>
        <end position="161"/>
    </location>
</feature>
<evidence type="ECO:0000256" key="10">
    <source>
        <dbReference type="ARBA" id="ARBA00023242"/>
    </source>
</evidence>
<feature type="domain" description="C2H2-type" evidence="13">
    <location>
        <begin position="597"/>
        <end position="624"/>
    </location>
</feature>
<feature type="domain" description="C2H2-type" evidence="13">
    <location>
        <begin position="478"/>
        <end position="506"/>
    </location>
</feature>
<keyword evidence="15" id="KW-1185">Reference proteome</keyword>
<dbReference type="InterPro" id="IPR036236">
    <property type="entry name" value="Znf_C2H2_sf"/>
</dbReference>
<organism evidence="14 15">
    <name type="scientific">Tigriopus californicus</name>
    <name type="common">Marine copepod</name>
    <dbReference type="NCBI Taxonomy" id="6832"/>
    <lineage>
        <taxon>Eukaryota</taxon>
        <taxon>Metazoa</taxon>
        <taxon>Ecdysozoa</taxon>
        <taxon>Arthropoda</taxon>
        <taxon>Crustacea</taxon>
        <taxon>Multicrustacea</taxon>
        <taxon>Hexanauplia</taxon>
        <taxon>Copepoda</taxon>
        <taxon>Harpacticoida</taxon>
        <taxon>Harpacticidae</taxon>
        <taxon>Tigriopus</taxon>
    </lineage>
</organism>
<dbReference type="OrthoDB" id="6334745at2759"/>
<evidence type="ECO:0000259" key="13">
    <source>
        <dbReference type="PROSITE" id="PS50157"/>
    </source>
</evidence>
<feature type="region of interest" description="Disordered" evidence="12">
    <location>
        <begin position="419"/>
        <end position="465"/>
    </location>
</feature>
<keyword evidence="9" id="KW-0804">Transcription</keyword>
<comment type="similarity">
    <text evidence="2">Belongs to the krueppel C2H2-type zinc-finger protein family.</text>
</comment>
<feature type="compositionally biased region" description="Basic and acidic residues" evidence="12">
    <location>
        <begin position="337"/>
        <end position="347"/>
    </location>
</feature>
<dbReference type="PROSITE" id="PS00028">
    <property type="entry name" value="ZINC_FINGER_C2H2_1"/>
    <property type="match status" value="10"/>
</dbReference>
<dbReference type="Pfam" id="PF00096">
    <property type="entry name" value="zf-C2H2"/>
    <property type="match status" value="5"/>
</dbReference>
<dbReference type="Gene3D" id="3.30.160.60">
    <property type="entry name" value="Classic Zinc Finger"/>
    <property type="match status" value="7"/>
</dbReference>
<protein>
    <recommendedName>
        <fullName evidence="13">C2H2-type domain-containing protein</fullName>
    </recommendedName>
</protein>
<keyword evidence="10" id="KW-0539">Nucleus</keyword>
<feature type="region of interest" description="Disordered" evidence="12">
    <location>
        <begin position="371"/>
        <end position="397"/>
    </location>
</feature>
<evidence type="ECO:0000256" key="9">
    <source>
        <dbReference type="ARBA" id="ARBA00023163"/>
    </source>
</evidence>
<dbReference type="GO" id="GO:0001228">
    <property type="term" value="F:DNA-binding transcription activator activity, RNA polymerase II-specific"/>
    <property type="evidence" value="ECO:0007669"/>
    <property type="project" value="TreeGrafter"/>
</dbReference>
<evidence type="ECO:0000256" key="4">
    <source>
        <dbReference type="ARBA" id="ARBA00022737"/>
    </source>
</evidence>
<dbReference type="SUPFAM" id="SSF57667">
    <property type="entry name" value="beta-beta-alpha zinc fingers"/>
    <property type="match status" value="5"/>
</dbReference>
<keyword evidence="7" id="KW-0805">Transcription regulation</keyword>
<dbReference type="PROSITE" id="PS50157">
    <property type="entry name" value="ZINC_FINGER_C2H2_2"/>
    <property type="match status" value="11"/>
</dbReference>
<evidence type="ECO:0000256" key="5">
    <source>
        <dbReference type="ARBA" id="ARBA00022771"/>
    </source>
</evidence>
<feature type="domain" description="C2H2-type" evidence="13">
    <location>
        <begin position="537"/>
        <end position="564"/>
    </location>
</feature>
<feature type="domain" description="C2H2-type" evidence="13">
    <location>
        <begin position="506"/>
        <end position="534"/>
    </location>
</feature>
<evidence type="ECO:0000256" key="8">
    <source>
        <dbReference type="ARBA" id="ARBA00023125"/>
    </source>
</evidence>
<feature type="region of interest" description="Disordered" evidence="12">
    <location>
        <begin position="798"/>
        <end position="837"/>
    </location>
</feature>
<comment type="subcellular location">
    <subcellularLocation>
        <location evidence="1">Nucleus</location>
    </subcellularLocation>
</comment>
<name>A0A553NNP5_TIGCA</name>
<evidence type="ECO:0000256" key="6">
    <source>
        <dbReference type="ARBA" id="ARBA00022833"/>
    </source>
</evidence>
<feature type="domain" description="C2H2-type" evidence="13">
    <location>
        <begin position="780"/>
        <end position="807"/>
    </location>
</feature>
<feature type="region of interest" description="Disordered" evidence="12">
    <location>
        <begin position="130"/>
        <end position="203"/>
    </location>
</feature>
<feature type="domain" description="C2H2-type" evidence="13">
    <location>
        <begin position="668"/>
        <end position="695"/>
    </location>
</feature>
<dbReference type="Proteomes" id="UP000318571">
    <property type="component" value="Chromosome 4"/>
</dbReference>
<keyword evidence="5 11" id="KW-0863">Zinc-finger</keyword>
<dbReference type="EMBL" id="VCGU01000011">
    <property type="protein sequence ID" value="TRY67071.1"/>
    <property type="molecule type" value="Genomic_DNA"/>
</dbReference>
<evidence type="ECO:0000256" key="11">
    <source>
        <dbReference type="PROSITE-ProRule" id="PRU00042"/>
    </source>
</evidence>
<feature type="region of interest" description="Disordered" evidence="12">
    <location>
        <begin position="337"/>
        <end position="356"/>
    </location>
</feature>
<evidence type="ECO:0000256" key="7">
    <source>
        <dbReference type="ARBA" id="ARBA00023015"/>
    </source>
</evidence>
<evidence type="ECO:0000313" key="14">
    <source>
        <dbReference type="EMBL" id="TRY67071.1"/>
    </source>
</evidence>
<evidence type="ECO:0000256" key="12">
    <source>
        <dbReference type="SAM" id="MobiDB-lite"/>
    </source>
</evidence>
<evidence type="ECO:0000256" key="2">
    <source>
        <dbReference type="ARBA" id="ARBA00006991"/>
    </source>
</evidence>
<feature type="domain" description="C2H2-type" evidence="13">
    <location>
        <begin position="395"/>
        <end position="423"/>
    </location>
</feature>
<feature type="domain" description="C2H2-type" evidence="13">
    <location>
        <begin position="640"/>
        <end position="667"/>
    </location>
</feature>
<feature type="domain" description="C2H2-type" evidence="13">
    <location>
        <begin position="696"/>
        <end position="723"/>
    </location>
</feature>
<sequence length="887" mass="99710">MNPERGAKPAAVLEMMMPINLTCPLCRKSNGFHNVELLCDRVIELATSTIQCPLCPVVALNILDLATHLRDHKSKKKTGWPLPSNTNINASHANILAEHSYRQSSGENPNDTSVEELEEILNDFTSLLEDSSKSSAPHQDIAHHQPNNNEANRKYDKRNNGNDHVVMSSPSHPGDSFSNGFKATRSPKNQEKEANNFPVNGHGVRSNNCPAMHHIERKHPPNNAGQHPIINASLHEISPTFSLPSFTKISANLLGASVSTNDDRVRKNEGQLVNNGLEMPMDGLILGASTASEGAQMQLQGKMTAQTSHYQGGNLNGRLAVEGSFDHCILGSDNVTREAKSETEKKCPNKPTTKTNDSTIVASAVITSPTLSSLSSGHHVPLPPQPSTPPPSQPAQCQLCGWNFDDEHFLQLHTALMHSGSHPDEEEGTTTTRTPWTDKLIRDSRDKRHSGALTPGANGHHPNALWPNQGDEKSCEEYGCRFCDEIFTSFDNYKIHLRSAHNDQRFICKTCGKLFKLRGSLLVHERVVHNPNGQGTFHCSICNRKFNNKYRRDIHEKSHGATDEFHPTVGEKLTCVKCNLDFNDRGSYDIHVAGHRFHCQVCSQGFETNSELVLHSVSHIRQSRGDPDSLLPTVPLKQGVTCSQCSKVFPTEIQLTQHMRLHTGGRHWECKVCQKSFTTKYFLKKHNRLHTGETPYRCKICDRAFTFQQSFHKHMLYHSDEKPYTCSQCGRSFKELSTLQNHERIHSGERPFQCETCGKSFRQRVSYLVHRRIHTGVMPYKCTVCGKCFRYKVTQRTHKCPGDSEETNELSPKPATPADQPIAKELSDHPNFPTLPNKLRQDLLKFRKQRTRNWKFTPKEETTTSEQAQPQPLFAEEVIRFSLPDHL</sequence>
<feature type="domain" description="C2H2-type" evidence="13">
    <location>
        <begin position="724"/>
        <end position="751"/>
    </location>
</feature>
<keyword evidence="4" id="KW-0677">Repeat</keyword>
<accession>A0A553NNP5</accession>
<dbReference type="GO" id="GO:0008270">
    <property type="term" value="F:zinc ion binding"/>
    <property type="evidence" value="ECO:0007669"/>
    <property type="project" value="UniProtKB-KW"/>
</dbReference>
<reference evidence="14 15" key="1">
    <citation type="journal article" date="2018" name="Nat. Ecol. Evol.">
        <title>Genomic signatures of mitonuclear coevolution across populations of Tigriopus californicus.</title>
        <authorList>
            <person name="Barreto F.S."/>
            <person name="Watson E.T."/>
            <person name="Lima T.G."/>
            <person name="Willett C.S."/>
            <person name="Edmands S."/>
            <person name="Li W."/>
            <person name="Burton R.S."/>
        </authorList>
    </citation>
    <scope>NUCLEOTIDE SEQUENCE [LARGE SCALE GENOMIC DNA]</scope>
    <source>
        <strain evidence="14 15">San Diego</strain>
    </source>
</reference>
<dbReference type="SMART" id="SM00355">
    <property type="entry name" value="ZnF_C2H2"/>
    <property type="match status" value="13"/>
</dbReference>
<dbReference type="GO" id="GO:0005634">
    <property type="term" value="C:nucleus"/>
    <property type="evidence" value="ECO:0007669"/>
    <property type="project" value="UniProtKB-SubCell"/>
</dbReference>
<dbReference type="FunFam" id="3.30.160.60:FF:001573">
    <property type="entry name" value="Zinc finger protein 407"/>
    <property type="match status" value="1"/>
</dbReference>
<proteinExistence type="inferred from homology"/>
<comment type="caution">
    <text evidence="14">The sequence shown here is derived from an EMBL/GenBank/DDBJ whole genome shotgun (WGS) entry which is preliminary data.</text>
</comment>
<evidence type="ECO:0000256" key="1">
    <source>
        <dbReference type="ARBA" id="ARBA00004123"/>
    </source>
</evidence>
<dbReference type="InterPro" id="IPR013087">
    <property type="entry name" value="Znf_C2H2_type"/>
</dbReference>
<feature type="compositionally biased region" description="Polar residues" evidence="12">
    <location>
        <begin position="168"/>
        <end position="181"/>
    </location>
</feature>
<dbReference type="PANTHER" id="PTHR24393:SF34">
    <property type="entry name" value="PR_SET DOMAIN 13"/>
    <property type="match status" value="1"/>
</dbReference>
<gene>
    <name evidence="14" type="ORF">TCAL_03103</name>
</gene>
<evidence type="ECO:0000256" key="3">
    <source>
        <dbReference type="ARBA" id="ARBA00022723"/>
    </source>
</evidence>
<dbReference type="STRING" id="6832.A0A553NNP5"/>
<dbReference type="AlphaFoldDB" id="A0A553NNP5"/>
<evidence type="ECO:0000313" key="15">
    <source>
        <dbReference type="Proteomes" id="UP000318571"/>
    </source>
</evidence>
<keyword evidence="6" id="KW-0862">Zinc</keyword>
<keyword evidence="3" id="KW-0479">Metal-binding</keyword>